<feature type="region of interest" description="Disordered" evidence="1">
    <location>
        <begin position="1"/>
        <end position="22"/>
    </location>
</feature>
<proteinExistence type="predicted"/>
<accession>A0A6J4Q863</accession>
<name>A0A6J4Q863_9ACTN</name>
<dbReference type="EMBL" id="CADCVE010000001">
    <property type="protein sequence ID" value="CAA9433153.1"/>
    <property type="molecule type" value="Genomic_DNA"/>
</dbReference>
<sequence length="79" mass="8991">MSIFRPDRLPGLSRLPKELGREERPCEACGENTVHILYRVPKKMVLLYLNDHPENVHATCMKCARSTVLTGAERDRALS</sequence>
<protein>
    <submittedName>
        <fullName evidence="2">Uncharacterized protein</fullName>
    </submittedName>
</protein>
<organism evidence="2">
    <name type="scientific">uncultured Rubrobacteraceae bacterium</name>
    <dbReference type="NCBI Taxonomy" id="349277"/>
    <lineage>
        <taxon>Bacteria</taxon>
        <taxon>Bacillati</taxon>
        <taxon>Actinomycetota</taxon>
        <taxon>Rubrobacteria</taxon>
        <taxon>Rubrobacterales</taxon>
        <taxon>Rubrobacteraceae</taxon>
        <taxon>environmental samples</taxon>
    </lineage>
</organism>
<gene>
    <name evidence="2" type="ORF">AVDCRST_MAG28-1605</name>
</gene>
<evidence type="ECO:0000313" key="2">
    <source>
        <dbReference type="EMBL" id="CAA9433153.1"/>
    </source>
</evidence>
<evidence type="ECO:0000256" key="1">
    <source>
        <dbReference type="SAM" id="MobiDB-lite"/>
    </source>
</evidence>
<reference evidence="2" key="1">
    <citation type="submission" date="2020-02" db="EMBL/GenBank/DDBJ databases">
        <authorList>
            <person name="Meier V. D."/>
        </authorList>
    </citation>
    <scope>NUCLEOTIDE SEQUENCE</scope>
    <source>
        <strain evidence="2">AVDCRST_MAG28</strain>
    </source>
</reference>
<dbReference type="AlphaFoldDB" id="A0A6J4Q863"/>